<proteinExistence type="predicted"/>
<evidence type="ECO:0000313" key="3">
    <source>
        <dbReference type="EMBL" id="MBD8870186.1"/>
    </source>
</evidence>
<gene>
    <name evidence="3" type="ORF">IE331_11180</name>
</gene>
<sequence length="857" mass="89631">MYPASGGGFLTTGGTMEPVGAWLTVAERIAASSDAGAPTGVALVPAVAGLGLTAGERTALDAEVRGRTDPAAVVIRDLVALAEPPTEIDLAVPPAWSDADLDRALDVARDLPRWVEGGDAVVAPPLVVDLEALPPDETGALVADLLRRIRAAGESGDEERAERACLAVESVLSATPPQRLPVADLLVTAAGLPAGGEDRAVLVRGLALTPTDRLVRGVAEVVGRGMAPTGVAALLTEVAESRRAQGGRGPHRWWHEDEAVGAAGPDDHPAAPAGPTGSAGPAVPDRPDDVVWRGPVEAGPPAPEPPGQPEPSEPREAPERTGDRSAYVRLDVDTGTARPDVVVLDQPFEVTLGLQPRRDPGLVATSALTLAAGERVELEVVLLFDPASIEVTGSPRAVVTVDDTTLYPSVTLTAVARYGEHLAPERRLGVQLLREGQVVAVGWRTVVAVEDTSRVAQAATPPTRQVQLLELDPLLGEAAPDLVLSVSRADSGAEAFVWTAYAADPAVHVPDLPSVTTLDGDVSGFALETRRSIQFSVDSAGDYLGLAGRALRIGRAVPRGVREAIRAVVEAPGRDRAPAVLLLTEELTVPWELAAFEPALTSAWGGSSPFLGAHAAVSRWPLTEHRPRPRPRSSVPVRTGAVLTADYTGVPGWGRLENAVTEAGEVAGLFDPVAATVEPEIWSVIDLFRGTPPGDVLHVALHGQFDAQGDQEGIVLLARGDGPTRARFLTPTELENGRLEHGPFVFLNACQVGSDERVLGDYGGFASTLLRIGATAVVAPLWNVRDDVAAGFARSFYAATLSAPEPVPLAEAVRALRATYTEDGVRRGDAGLHATLVAYQVFGHPRARLTRVDHDGA</sequence>
<reference evidence="3" key="1">
    <citation type="submission" date="2020-09" db="EMBL/GenBank/DDBJ databases">
        <title>Nocardioides sp. strain MJB4 16S ribosomal RNA gene Genome sequencing and assembly.</title>
        <authorList>
            <person name="Kim I."/>
        </authorList>
    </citation>
    <scope>NUCLEOTIDE SEQUENCE</scope>
    <source>
        <strain evidence="3">MJB4</strain>
    </source>
</reference>
<dbReference type="Pfam" id="PF12770">
    <property type="entry name" value="CHAT"/>
    <property type="match status" value="1"/>
</dbReference>
<keyword evidence="4" id="KW-1185">Reference proteome</keyword>
<feature type="compositionally biased region" description="Pro residues" evidence="1">
    <location>
        <begin position="298"/>
        <end position="311"/>
    </location>
</feature>
<dbReference type="EMBL" id="JACYXZ010000003">
    <property type="protein sequence ID" value="MBD8870186.1"/>
    <property type="molecule type" value="Genomic_DNA"/>
</dbReference>
<dbReference type="Proteomes" id="UP000616839">
    <property type="component" value="Unassembled WGS sequence"/>
</dbReference>
<feature type="compositionally biased region" description="Basic and acidic residues" evidence="1">
    <location>
        <begin position="312"/>
        <end position="323"/>
    </location>
</feature>
<feature type="domain" description="CHAT" evidence="2">
    <location>
        <begin position="610"/>
        <end position="823"/>
    </location>
</feature>
<protein>
    <submittedName>
        <fullName evidence="3">CHAT domain-containing protein</fullName>
    </submittedName>
</protein>
<evidence type="ECO:0000313" key="4">
    <source>
        <dbReference type="Proteomes" id="UP000616839"/>
    </source>
</evidence>
<dbReference type="AlphaFoldDB" id="A0A927K5B6"/>
<dbReference type="RefSeq" id="WP_192143523.1">
    <property type="nucleotide sequence ID" value="NZ_JACYXZ010000003.1"/>
</dbReference>
<feature type="region of interest" description="Disordered" evidence="1">
    <location>
        <begin position="260"/>
        <end position="326"/>
    </location>
</feature>
<evidence type="ECO:0000259" key="2">
    <source>
        <dbReference type="Pfam" id="PF12770"/>
    </source>
</evidence>
<dbReference type="InterPro" id="IPR024983">
    <property type="entry name" value="CHAT_dom"/>
</dbReference>
<evidence type="ECO:0000256" key="1">
    <source>
        <dbReference type="SAM" id="MobiDB-lite"/>
    </source>
</evidence>
<name>A0A927K5B6_9ACTN</name>
<feature type="compositionally biased region" description="Low complexity" evidence="1">
    <location>
        <begin position="260"/>
        <end position="283"/>
    </location>
</feature>
<accession>A0A927K5B6</accession>
<organism evidence="3 4">
    <name type="scientific">Nocardioides donggukensis</name>
    <dbReference type="NCBI Taxonomy" id="2774019"/>
    <lineage>
        <taxon>Bacteria</taxon>
        <taxon>Bacillati</taxon>
        <taxon>Actinomycetota</taxon>
        <taxon>Actinomycetes</taxon>
        <taxon>Propionibacteriales</taxon>
        <taxon>Nocardioidaceae</taxon>
        <taxon>Nocardioides</taxon>
    </lineage>
</organism>
<comment type="caution">
    <text evidence="3">The sequence shown here is derived from an EMBL/GenBank/DDBJ whole genome shotgun (WGS) entry which is preliminary data.</text>
</comment>